<accession>A0A1H0GUV7</accession>
<comment type="subcellular location">
    <subcellularLocation>
        <location evidence="1">Golgi apparatus membrane</location>
        <topology evidence="1">Peripheral membrane protein</topology>
        <orientation evidence="1">Cytoplasmic side</orientation>
    </subcellularLocation>
</comment>
<dbReference type="GO" id="GO:0005737">
    <property type="term" value="C:cytoplasm"/>
    <property type="evidence" value="ECO:0007669"/>
    <property type="project" value="UniProtKB-ARBA"/>
</dbReference>
<evidence type="ECO:0000256" key="2">
    <source>
        <dbReference type="ARBA" id="ARBA00023034"/>
    </source>
</evidence>
<organism evidence="5 6">
    <name type="scientific">Actinacidiphila guanduensis</name>
    <dbReference type="NCBI Taxonomy" id="310781"/>
    <lineage>
        <taxon>Bacteria</taxon>
        <taxon>Bacillati</taxon>
        <taxon>Actinomycetota</taxon>
        <taxon>Actinomycetes</taxon>
        <taxon>Kitasatosporales</taxon>
        <taxon>Streptomycetaceae</taxon>
        <taxon>Actinacidiphila</taxon>
    </lineage>
</organism>
<protein>
    <submittedName>
        <fullName evidence="5">Golgi phosphoprotein 3 (GPP34)</fullName>
    </submittedName>
</protein>
<name>A0A1H0GUV7_9ACTN</name>
<dbReference type="STRING" id="310781.SAMN05216259_107284"/>
<keyword evidence="6" id="KW-1185">Reference proteome</keyword>
<keyword evidence="4" id="KW-0472">Membrane</keyword>
<sequence length="261" mass="28460">MTLADDLALLALDPAKRRIRAAGRLPFALRAAELAELALAGRIELTRRIEVRDSARMADRRLDNTLQALARTTPAPLLDTWLRTTPRGLAGEYVSRLEDRRTVKVRRVRERGGRTRTDILAVDRERRDAVLARLDAAVRSRQPAEADRCLAVLVHACGLGAHLYGRLTGRAARRRLAALAEPATAEAIGTAAAEEDLALVAAVRVDTTRLDDTVFDQLRDIYRDLAHSTHGSFLAADVSGGLHHHDGYHDTGAHGGGHGGY</sequence>
<dbReference type="Gene3D" id="1.10.3630.10">
    <property type="entry name" value="yeast vps74-n-term truncation variant domain like"/>
    <property type="match status" value="1"/>
</dbReference>
<keyword evidence="3" id="KW-0446">Lipid-binding</keyword>
<dbReference type="GO" id="GO:0012505">
    <property type="term" value="C:endomembrane system"/>
    <property type="evidence" value="ECO:0007669"/>
    <property type="project" value="UniProtKB-ARBA"/>
</dbReference>
<gene>
    <name evidence="5" type="ORF">SAMN05216259_107284</name>
</gene>
<dbReference type="InterPro" id="IPR008628">
    <property type="entry name" value="GPP34-like"/>
</dbReference>
<dbReference type="AlphaFoldDB" id="A0A1H0GUV7"/>
<dbReference type="RefSeq" id="WP_093785456.1">
    <property type="nucleotide sequence ID" value="NZ_FNIE01000007.1"/>
</dbReference>
<keyword evidence="2" id="KW-0333">Golgi apparatus</keyword>
<evidence type="ECO:0000313" key="5">
    <source>
        <dbReference type="EMBL" id="SDO10629.1"/>
    </source>
</evidence>
<dbReference type="GO" id="GO:0070273">
    <property type="term" value="F:phosphatidylinositol-4-phosphate binding"/>
    <property type="evidence" value="ECO:0007669"/>
    <property type="project" value="InterPro"/>
</dbReference>
<reference evidence="5 6" key="1">
    <citation type="submission" date="2016-10" db="EMBL/GenBank/DDBJ databases">
        <authorList>
            <person name="de Groot N.N."/>
        </authorList>
    </citation>
    <scope>NUCLEOTIDE SEQUENCE [LARGE SCALE GENOMIC DNA]</scope>
    <source>
        <strain evidence="5 6">CGMCC 4.2022</strain>
    </source>
</reference>
<proteinExistence type="predicted"/>
<dbReference type="InterPro" id="IPR038261">
    <property type="entry name" value="GPP34-like_sf"/>
</dbReference>
<evidence type="ECO:0000256" key="3">
    <source>
        <dbReference type="ARBA" id="ARBA00023121"/>
    </source>
</evidence>
<evidence type="ECO:0000313" key="6">
    <source>
        <dbReference type="Proteomes" id="UP000199341"/>
    </source>
</evidence>
<dbReference type="Proteomes" id="UP000199341">
    <property type="component" value="Unassembled WGS sequence"/>
</dbReference>
<dbReference type="OrthoDB" id="4278162at2"/>
<dbReference type="Pfam" id="PF05719">
    <property type="entry name" value="GPP34"/>
    <property type="match status" value="1"/>
</dbReference>
<evidence type="ECO:0000256" key="1">
    <source>
        <dbReference type="ARBA" id="ARBA00004255"/>
    </source>
</evidence>
<evidence type="ECO:0000256" key="4">
    <source>
        <dbReference type="ARBA" id="ARBA00023136"/>
    </source>
</evidence>
<dbReference type="EMBL" id="FNIE01000007">
    <property type="protein sequence ID" value="SDO10629.1"/>
    <property type="molecule type" value="Genomic_DNA"/>
</dbReference>